<gene>
    <name evidence="1" type="ORF">THAOC_23652</name>
</gene>
<sequence length="534" mass="58140">MDIMCTESDHVTLPAMTPSDEVYGLCTSASASSSSGLDSTICVMTVDYRHYPDQEAIVASWRQSLEADGFTRLDIGDEEELTSLLCLWPNWEDQDYYCHYRLTMHCKDNAVSATLPPVPQGHDDPGHWAYDRTLSMGVCAYGSDVHTALATVGGNSFTPVSSSDIDGRPDGHRIFFSDNQYWDLVGFENTPCNNGGIFLQAPAILGIGGVASVTVSPVDAWPLAYTALSVAHLNEAQPIVWDDTRDGEIYQIGGFHGVCVFFAGHQRGQWGPDLESLGWIYEGNPTGFGYGNVLLDLYCHGNFDLVPTSSDSSLTYERVVISSINEPVQMWGDSVHYQVSGFESTPCQTFYRSSLTNAPHGAVTALNEPVFCVMYPDVDYLVSWQESLESEEYGFTRLDSQGLYMRLNGGDHVGTTANLTMHCKYNAVSATLPPLTITNRIIRGLCAFGYDNAAATISGNPFIAIHTSGLSEPWHVWNDNPSWDLHGFSGTPCRDGIYLQGPAITSAGQVVSATLNQLQDLGSPPAAELLPLSV</sequence>
<evidence type="ECO:0000313" key="2">
    <source>
        <dbReference type="Proteomes" id="UP000266841"/>
    </source>
</evidence>
<accession>K0S6B7</accession>
<protein>
    <submittedName>
        <fullName evidence="1">Uncharacterized protein</fullName>
    </submittedName>
</protein>
<feature type="non-terminal residue" evidence="1">
    <location>
        <position position="534"/>
    </location>
</feature>
<dbReference type="EMBL" id="AGNL01031380">
    <property type="protein sequence ID" value="EJK56456.1"/>
    <property type="molecule type" value="Genomic_DNA"/>
</dbReference>
<dbReference type="AlphaFoldDB" id="K0S6B7"/>
<dbReference type="Proteomes" id="UP000266841">
    <property type="component" value="Unassembled WGS sequence"/>
</dbReference>
<keyword evidence="2" id="KW-1185">Reference proteome</keyword>
<evidence type="ECO:0000313" key="1">
    <source>
        <dbReference type="EMBL" id="EJK56456.1"/>
    </source>
</evidence>
<organism evidence="1 2">
    <name type="scientific">Thalassiosira oceanica</name>
    <name type="common">Marine diatom</name>
    <dbReference type="NCBI Taxonomy" id="159749"/>
    <lineage>
        <taxon>Eukaryota</taxon>
        <taxon>Sar</taxon>
        <taxon>Stramenopiles</taxon>
        <taxon>Ochrophyta</taxon>
        <taxon>Bacillariophyta</taxon>
        <taxon>Coscinodiscophyceae</taxon>
        <taxon>Thalassiosirophycidae</taxon>
        <taxon>Thalassiosirales</taxon>
        <taxon>Thalassiosiraceae</taxon>
        <taxon>Thalassiosira</taxon>
    </lineage>
</organism>
<name>K0S6B7_THAOC</name>
<comment type="caution">
    <text evidence="1">The sequence shown here is derived from an EMBL/GenBank/DDBJ whole genome shotgun (WGS) entry which is preliminary data.</text>
</comment>
<reference evidence="1 2" key="1">
    <citation type="journal article" date="2012" name="Genome Biol.">
        <title>Genome and low-iron response of an oceanic diatom adapted to chronic iron limitation.</title>
        <authorList>
            <person name="Lommer M."/>
            <person name="Specht M."/>
            <person name="Roy A.S."/>
            <person name="Kraemer L."/>
            <person name="Andreson R."/>
            <person name="Gutowska M.A."/>
            <person name="Wolf J."/>
            <person name="Bergner S.V."/>
            <person name="Schilhabel M.B."/>
            <person name="Klostermeier U.C."/>
            <person name="Beiko R.G."/>
            <person name="Rosenstiel P."/>
            <person name="Hippler M."/>
            <person name="Laroche J."/>
        </authorList>
    </citation>
    <scope>NUCLEOTIDE SEQUENCE [LARGE SCALE GENOMIC DNA]</scope>
    <source>
        <strain evidence="1 2">CCMP1005</strain>
    </source>
</reference>
<proteinExistence type="predicted"/>
<dbReference type="OrthoDB" id="46933at2759"/>